<feature type="non-terminal residue" evidence="2">
    <location>
        <position position="88"/>
    </location>
</feature>
<dbReference type="AlphaFoldDB" id="A0A0M0K0R4"/>
<comment type="caution">
    <text evidence="2">The sequence shown here is derived from an EMBL/GenBank/DDBJ whole genome shotgun (WGS) entry which is preliminary data.</text>
</comment>
<evidence type="ECO:0000313" key="2">
    <source>
        <dbReference type="EMBL" id="KOO32192.1"/>
    </source>
</evidence>
<dbReference type="EMBL" id="JWZX01001827">
    <property type="protein sequence ID" value="KOO32192.1"/>
    <property type="molecule type" value="Genomic_DNA"/>
</dbReference>
<organism evidence="2 3">
    <name type="scientific">Chrysochromulina tobinii</name>
    <dbReference type="NCBI Taxonomy" id="1460289"/>
    <lineage>
        <taxon>Eukaryota</taxon>
        <taxon>Haptista</taxon>
        <taxon>Haptophyta</taxon>
        <taxon>Prymnesiophyceae</taxon>
        <taxon>Prymnesiales</taxon>
        <taxon>Chrysochromulinaceae</taxon>
        <taxon>Chrysochromulina</taxon>
    </lineage>
</organism>
<protein>
    <submittedName>
        <fullName evidence="2">Uncharacterized protein</fullName>
    </submittedName>
</protein>
<reference evidence="3" key="1">
    <citation type="journal article" date="2015" name="PLoS Genet.">
        <title>Genome Sequence and Transcriptome Analyses of Chrysochromulina tobin: Metabolic Tools for Enhanced Algal Fitness in the Prominent Order Prymnesiales (Haptophyceae).</title>
        <authorList>
            <person name="Hovde B.T."/>
            <person name="Deodato C.R."/>
            <person name="Hunsperger H.M."/>
            <person name="Ryken S.A."/>
            <person name="Yost W."/>
            <person name="Jha R.K."/>
            <person name="Patterson J."/>
            <person name="Monnat R.J. Jr."/>
            <person name="Barlow S.B."/>
            <person name="Starkenburg S.R."/>
            <person name="Cattolico R.A."/>
        </authorList>
    </citation>
    <scope>NUCLEOTIDE SEQUENCE</scope>
    <source>
        <strain evidence="3">CCMP291</strain>
    </source>
</reference>
<sequence length="88" mass="9623">MARLSSRAAPRHLVSTRRAPPSSPPRRGCCLAPMPAPAADPPGCVGGVRRWRPRFPLLTGSVCKFLYRETKRKAGPQPSRLAPWAHIS</sequence>
<feature type="region of interest" description="Disordered" evidence="1">
    <location>
        <begin position="1"/>
        <end position="33"/>
    </location>
</feature>
<dbReference type="Proteomes" id="UP000037460">
    <property type="component" value="Unassembled WGS sequence"/>
</dbReference>
<proteinExistence type="predicted"/>
<keyword evidence="3" id="KW-1185">Reference proteome</keyword>
<evidence type="ECO:0000256" key="1">
    <source>
        <dbReference type="SAM" id="MobiDB-lite"/>
    </source>
</evidence>
<evidence type="ECO:0000313" key="3">
    <source>
        <dbReference type="Proteomes" id="UP000037460"/>
    </source>
</evidence>
<gene>
    <name evidence="2" type="ORF">Ctob_003238</name>
</gene>
<accession>A0A0M0K0R4</accession>
<name>A0A0M0K0R4_9EUKA</name>